<dbReference type="CDD" id="cd04623">
    <property type="entry name" value="CBS_pair_bac_euk"/>
    <property type="match status" value="1"/>
</dbReference>
<dbReference type="Pfam" id="PF00571">
    <property type="entry name" value="CBS"/>
    <property type="match status" value="2"/>
</dbReference>
<evidence type="ECO:0000256" key="2">
    <source>
        <dbReference type="PROSITE-ProRule" id="PRU00703"/>
    </source>
</evidence>
<dbReference type="InterPro" id="IPR051257">
    <property type="entry name" value="Diverse_CBS-Domain"/>
</dbReference>
<feature type="domain" description="CBS" evidence="3">
    <location>
        <begin position="76"/>
        <end position="134"/>
    </location>
</feature>
<dbReference type="RefSeq" id="WP_340275659.1">
    <property type="nucleotide sequence ID" value="NZ_JBAKIA010000011.1"/>
</dbReference>
<dbReference type="InterPro" id="IPR000644">
    <property type="entry name" value="CBS_dom"/>
</dbReference>
<dbReference type="SUPFAM" id="SSF54631">
    <property type="entry name" value="CBS-domain pair"/>
    <property type="match status" value="1"/>
</dbReference>
<reference evidence="4 5" key="1">
    <citation type="submission" date="2024-02" db="EMBL/GenBank/DDBJ databases">
        <title>Roseibium algae sp. nov., isolated from marine alga (Grateloupia sp.), showing potential in myo-inositol conversion.</title>
        <authorList>
            <person name="Wang Y."/>
        </authorList>
    </citation>
    <scope>NUCLEOTIDE SEQUENCE [LARGE SCALE GENOMIC DNA]</scope>
    <source>
        <strain evidence="4 5">H3510</strain>
    </source>
</reference>
<dbReference type="EMBL" id="JBAKIA010000011">
    <property type="protein sequence ID" value="MEJ8475543.1"/>
    <property type="molecule type" value="Genomic_DNA"/>
</dbReference>
<dbReference type="InterPro" id="IPR046342">
    <property type="entry name" value="CBS_dom_sf"/>
</dbReference>
<evidence type="ECO:0000313" key="4">
    <source>
        <dbReference type="EMBL" id="MEJ8475543.1"/>
    </source>
</evidence>
<proteinExistence type="predicted"/>
<dbReference type="PANTHER" id="PTHR43080:SF2">
    <property type="entry name" value="CBS DOMAIN-CONTAINING PROTEIN"/>
    <property type="match status" value="1"/>
</dbReference>
<evidence type="ECO:0000313" key="5">
    <source>
        <dbReference type="Proteomes" id="UP001385499"/>
    </source>
</evidence>
<comment type="caution">
    <text evidence="4">The sequence shown here is derived from an EMBL/GenBank/DDBJ whole genome shotgun (WGS) entry which is preliminary data.</text>
</comment>
<name>A0ABU8TNZ6_9HYPH</name>
<dbReference type="Gene3D" id="3.10.580.10">
    <property type="entry name" value="CBS-domain"/>
    <property type="match status" value="1"/>
</dbReference>
<organism evidence="4 5">
    <name type="scientific">Roseibium algae</name>
    <dbReference type="NCBI Taxonomy" id="3123038"/>
    <lineage>
        <taxon>Bacteria</taxon>
        <taxon>Pseudomonadati</taxon>
        <taxon>Pseudomonadota</taxon>
        <taxon>Alphaproteobacteria</taxon>
        <taxon>Hyphomicrobiales</taxon>
        <taxon>Stappiaceae</taxon>
        <taxon>Roseibium</taxon>
    </lineage>
</organism>
<keyword evidence="5" id="KW-1185">Reference proteome</keyword>
<protein>
    <submittedName>
        <fullName evidence="4">CBS domain-containing protein</fullName>
    </submittedName>
</protein>
<feature type="domain" description="CBS" evidence="3">
    <location>
        <begin position="10"/>
        <end position="66"/>
    </location>
</feature>
<gene>
    <name evidence="4" type="ORF">V6575_15715</name>
</gene>
<dbReference type="PROSITE" id="PS51371">
    <property type="entry name" value="CBS"/>
    <property type="match status" value="2"/>
</dbReference>
<evidence type="ECO:0000259" key="3">
    <source>
        <dbReference type="PROSITE" id="PS51371"/>
    </source>
</evidence>
<dbReference type="InterPro" id="IPR044725">
    <property type="entry name" value="CBSX3_CBS_dom"/>
</dbReference>
<sequence>MTVASILNGKGHDIISEKAQTPLSDICKVLAEKGIGAIIVTDGNGHIEGIISERDIVKSIGRNGPESLSLPVGDIMTRSVVTCTEADTINDVMSKMSQGRFRHVPVVKDGKVYGLISIGDVVKYRIAQVEQEAEHMRSYITMA</sequence>
<dbReference type="Proteomes" id="UP001385499">
    <property type="component" value="Unassembled WGS sequence"/>
</dbReference>
<keyword evidence="1 2" id="KW-0129">CBS domain</keyword>
<evidence type="ECO:0000256" key="1">
    <source>
        <dbReference type="ARBA" id="ARBA00023122"/>
    </source>
</evidence>
<dbReference type="SMART" id="SM00116">
    <property type="entry name" value="CBS"/>
    <property type="match status" value="2"/>
</dbReference>
<dbReference type="PANTHER" id="PTHR43080">
    <property type="entry name" value="CBS DOMAIN-CONTAINING PROTEIN CBSX3, MITOCHONDRIAL"/>
    <property type="match status" value="1"/>
</dbReference>
<accession>A0ABU8TNZ6</accession>